<evidence type="ECO:0000256" key="1">
    <source>
        <dbReference type="SAM" id="MobiDB-lite"/>
    </source>
</evidence>
<evidence type="ECO:0000313" key="3">
    <source>
        <dbReference type="EnsemblMetazoa" id="Aqu2.1.08409_001"/>
    </source>
</evidence>
<protein>
    <recommendedName>
        <fullName evidence="2">Ribosomal RNA methyltransferase SPB1-like C-terminal domain-containing protein</fullName>
    </recommendedName>
</protein>
<sequence>IYKKAGLTSNKKCDVQYVVAKRELGKRVKRPAGVSGRFKVVDPRMKKDNRRQKAQYKKQRKH</sequence>
<dbReference type="AlphaFoldDB" id="A0A1X7T1W2"/>
<dbReference type="GO" id="GO:0008168">
    <property type="term" value="F:methyltransferase activity"/>
    <property type="evidence" value="ECO:0007669"/>
    <property type="project" value="InterPro"/>
</dbReference>
<dbReference type="eggNOG" id="KOG1098">
    <property type="taxonomic scope" value="Eukaryota"/>
</dbReference>
<reference evidence="3" key="1">
    <citation type="submission" date="2017-05" db="UniProtKB">
        <authorList>
            <consortium name="EnsemblMetazoa"/>
        </authorList>
    </citation>
    <scope>IDENTIFICATION</scope>
</reference>
<feature type="domain" description="Ribosomal RNA methyltransferase SPB1-like C-terminal" evidence="2">
    <location>
        <begin position="1"/>
        <end position="56"/>
    </location>
</feature>
<feature type="region of interest" description="Disordered" evidence="1">
    <location>
        <begin position="35"/>
        <end position="62"/>
    </location>
</feature>
<dbReference type="STRING" id="400682.A0A1X7T1W2"/>
<organism evidence="3">
    <name type="scientific">Amphimedon queenslandica</name>
    <name type="common">Sponge</name>
    <dbReference type="NCBI Taxonomy" id="400682"/>
    <lineage>
        <taxon>Eukaryota</taxon>
        <taxon>Metazoa</taxon>
        <taxon>Porifera</taxon>
        <taxon>Demospongiae</taxon>
        <taxon>Heteroscleromorpha</taxon>
        <taxon>Haplosclerida</taxon>
        <taxon>Niphatidae</taxon>
        <taxon>Amphimedon</taxon>
    </lineage>
</organism>
<feature type="compositionally biased region" description="Basic residues" evidence="1">
    <location>
        <begin position="47"/>
        <end position="62"/>
    </location>
</feature>
<dbReference type="EnsemblMetazoa" id="Aqu2.1.08409_001">
    <property type="protein sequence ID" value="Aqu2.1.08409_001"/>
    <property type="gene ID" value="Aqu2.1.08409"/>
</dbReference>
<dbReference type="InterPro" id="IPR012920">
    <property type="entry name" value="rRNA_MeTfrase_SPB1-like_C"/>
</dbReference>
<name>A0A1X7T1W2_AMPQE</name>
<dbReference type="OMA" id="DARMRKD"/>
<dbReference type="GO" id="GO:0005634">
    <property type="term" value="C:nucleus"/>
    <property type="evidence" value="ECO:0007669"/>
    <property type="project" value="InterPro"/>
</dbReference>
<proteinExistence type="predicted"/>
<dbReference type="OrthoDB" id="289250at2759"/>
<evidence type="ECO:0000259" key="2">
    <source>
        <dbReference type="Pfam" id="PF07780"/>
    </source>
</evidence>
<dbReference type="InParanoid" id="A0A1X7T1W2"/>
<dbReference type="GO" id="GO:0006364">
    <property type="term" value="P:rRNA processing"/>
    <property type="evidence" value="ECO:0007669"/>
    <property type="project" value="InterPro"/>
</dbReference>
<accession>A0A1X7T1W2</accession>
<dbReference type="Pfam" id="PF07780">
    <property type="entry name" value="Spb1_C"/>
    <property type="match status" value="1"/>
</dbReference>